<dbReference type="EMBL" id="BARW01012182">
    <property type="protein sequence ID" value="GAI81321.1"/>
    <property type="molecule type" value="Genomic_DNA"/>
</dbReference>
<dbReference type="AlphaFoldDB" id="X1SQ93"/>
<name>X1SQ93_9ZZZZ</name>
<protein>
    <submittedName>
        <fullName evidence="1">Uncharacterized protein</fullName>
    </submittedName>
</protein>
<feature type="non-terminal residue" evidence="1">
    <location>
        <position position="1"/>
    </location>
</feature>
<proteinExistence type="predicted"/>
<organism evidence="1">
    <name type="scientific">marine sediment metagenome</name>
    <dbReference type="NCBI Taxonomy" id="412755"/>
    <lineage>
        <taxon>unclassified sequences</taxon>
        <taxon>metagenomes</taxon>
        <taxon>ecological metagenomes</taxon>
    </lineage>
</organism>
<reference evidence="1" key="1">
    <citation type="journal article" date="2014" name="Front. Microbiol.">
        <title>High frequency of phylogenetically diverse reductive dehalogenase-homologous genes in deep subseafloor sedimentary metagenomes.</title>
        <authorList>
            <person name="Kawai M."/>
            <person name="Futagami T."/>
            <person name="Toyoda A."/>
            <person name="Takaki Y."/>
            <person name="Nishi S."/>
            <person name="Hori S."/>
            <person name="Arai W."/>
            <person name="Tsubouchi T."/>
            <person name="Morono Y."/>
            <person name="Uchiyama I."/>
            <person name="Ito T."/>
            <person name="Fujiyama A."/>
            <person name="Inagaki F."/>
            <person name="Takami H."/>
        </authorList>
    </citation>
    <scope>NUCLEOTIDE SEQUENCE</scope>
    <source>
        <strain evidence="1">Expedition CK06-06</strain>
    </source>
</reference>
<sequence length="123" mass="13158">PSVMPAEVIPGTEITITCPITSACDKEQTVTAKCIIYEGSILPTHGTKITTKTSPAFALGPEETKNMVVTHTAIEGTIDRRDIEVEVYIAGYCGVFEVKCLCLTRCNRGNIGQVVNDFVPAPG</sequence>
<gene>
    <name evidence="1" type="ORF">S12H4_23087</name>
</gene>
<evidence type="ECO:0000313" key="1">
    <source>
        <dbReference type="EMBL" id="GAI81321.1"/>
    </source>
</evidence>
<comment type="caution">
    <text evidence="1">The sequence shown here is derived from an EMBL/GenBank/DDBJ whole genome shotgun (WGS) entry which is preliminary data.</text>
</comment>
<accession>X1SQ93</accession>